<gene>
    <name evidence="9" type="ORF">GCM10009808_00050</name>
</gene>
<feature type="transmembrane region" description="Helical" evidence="7">
    <location>
        <begin position="289"/>
        <end position="313"/>
    </location>
</feature>
<feature type="domain" description="Bacterial sugar transferase" evidence="8">
    <location>
        <begin position="287"/>
        <end position="475"/>
    </location>
</feature>
<evidence type="ECO:0000256" key="3">
    <source>
        <dbReference type="ARBA" id="ARBA00022679"/>
    </source>
</evidence>
<accession>A0ABP4TG74</accession>
<comment type="similarity">
    <text evidence="2">Belongs to the bacterial sugar transferase family.</text>
</comment>
<dbReference type="Pfam" id="PF02397">
    <property type="entry name" value="Bac_transf"/>
    <property type="match status" value="1"/>
</dbReference>
<evidence type="ECO:0000259" key="8">
    <source>
        <dbReference type="Pfam" id="PF02397"/>
    </source>
</evidence>
<dbReference type="GO" id="GO:0016740">
    <property type="term" value="F:transferase activity"/>
    <property type="evidence" value="ECO:0007669"/>
    <property type="project" value="UniProtKB-KW"/>
</dbReference>
<dbReference type="PANTHER" id="PTHR30576">
    <property type="entry name" value="COLANIC BIOSYNTHESIS UDP-GLUCOSE LIPID CARRIER TRANSFERASE"/>
    <property type="match status" value="1"/>
</dbReference>
<keyword evidence="5 7" id="KW-1133">Transmembrane helix</keyword>
<evidence type="ECO:0000256" key="6">
    <source>
        <dbReference type="ARBA" id="ARBA00023136"/>
    </source>
</evidence>
<keyword evidence="3 9" id="KW-0808">Transferase</keyword>
<evidence type="ECO:0000256" key="1">
    <source>
        <dbReference type="ARBA" id="ARBA00004141"/>
    </source>
</evidence>
<proteinExistence type="inferred from homology"/>
<keyword evidence="4 7" id="KW-0812">Transmembrane</keyword>
<comment type="caution">
    <text evidence="9">The sequence shown here is derived from an EMBL/GenBank/DDBJ whole genome shotgun (WGS) entry which is preliminary data.</text>
</comment>
<name>A0ABP4TG74_9MICO</name>
<evidence type="ECO:0000256" key="4">
    <source>
        <dbReference type="ARBA" id="ARBA00022692"/>
    </source>
</evidence>
<keyword evidence="10" id="KW-1185">Reference proteome</keyword>
<dbReference type="NCBIfam" id="TIGR03025">
    <property type="entry name" value="EPS_sugtrans"/>
    <property type="match status" value="1"/>
</dbReference>
<dbReference type="EMBL" id="BAAAPL010000001">
    <property type="protein sequence ID" value="GAA1687050.1"/>
    <property type="molecule type" value="Genomic_DNA"/>
</dbReference>
<dbReference type="Pfam" id="PF13727">
    <property type="entry name" value="CoA_binding_3"/>
    <property type="match status" value="1"/>
</dbReference>
<evidence type="ECO:0000313" key="10">
    <source>
        <dbReference type="Proteomes" id="UP001501690"/>
    </source>
</evidence>
<feature type="transmembrane region" description="Helical" evidence="7">
    <location>
        <begin position="52"/>
        <end position="74"/>
    </location>
</feature>
<evidence type="ECO:0000256" key="7">
    <source>
        <dbReference type="SAM" id="Phobius"/>
    </source>
</evidence>
<evidence type="ECO:0000256" key="5">
    <source>
        <dbReference type="ARBA" id="ARBA00022989"/>
    </source>
</evidence>
<sequence length="480" mass="53428">MTPDARWPDRLASYLFFADLLVIFVTLFSAQIGWYGFGKPVYLQFPGADQYVIIPFAVPVILLGVLWIFFLWVYRTRDIRILGAGTAEYKRVADLTIRVFGIFGIVAFVFNYTIGQAFLLTGLPLGVLLILLERWVMRRWLVRRRRRDEFKTTAILYGDAAKSVRIAKEIQRDKGGGLAIVGAVTRDGAADGVDLIDGIPIIGSFDTILPALVDSSADALILTGSDSIGANEMRELGWVLEGANVTLIVSPSLTDIAGPRIHATPVAGLPLIHVDFPDTSGPKLWVKRLLDVVASGLAILVFSPLFLILPILIRRDSPGPALFRQERIGLNGKPFKMLKFRSMVSDAEGILASLLDASDGNQVMFKMRDDPRITKIGGFLRRYSLDELPQLLNVFRGEMSLVGPRPPLPSEVEEYDHWAERRLLVKPGITGLWQVSGRSNLDWDDTVRLDLYYVENWSLTGDITIILRTVSAVLKREGAY</sequence>
<evidence type="ECO:0000313" key="9">
    <source>
        <dbReference type="EMBL" id="GAA1687050.1"/>
    </source>
</evidence>
<organism evidence="9 10">
    <name type="scientific">Microbacterium sediminicola</name>
    <dbReference type="NCBI Taxonomy" id="415210"/>
    <lineage>
        <taxon>Bacteria</taxon>
        <taxon>Bacillati</taxon>
        <taxon>Actinomycetota</taxon>
        <taxon>Actinomycetes</taxon>
        <taxon>Micrococcales</taxon>
        <taxon>Microbacteriaceae</taxon>
        <taxon>Microbacterium</taxon>
    </lineage>
</organism>
<feature type="transmembrane region" description="Helical" evidence="7">
    <location>
        <begin position="118"/>
        <end position="137"/>
    </location>
</feature>
<comment type="subcellular location">
    <subcellularLocation>
        <location evidence="1">Membrane</location>
        <topology evidence="1">Multi-pass membrane protein</topology>
    </subcellularLocation>
</comment>
<feature type="transmembrane region" description="Helical" evidence="7">
    <location>
        <begin position="12"/>
        <end position="32"/>
    </location>
</feature>
<dbReference type="InterPro" id="IPR003362">
    <property type="entry name" value="Bact_transf"/>
</dbReference>
<dbReference type="PANTHER" id="PTHR30576:SF10">
    <property type="entry name" value="SLL5057 PROTEIN"/>
    <property type="match status" value="1"/>
</dbReference>
<dbReference type="RefSeq" id="WP_344067611.1">
    <property type="nucleotide sequence ID" value="NZ_BAAAPL010000001.1"/>
</dbReference>
<keyword evidence="6 7" id="KW-0472">Membrane</keyword>
<evidence type="ECO:0000256" key="2">
    <source>
        <dbReference type="ARBA" id="ARBA00006464"/>
    </source>
</evidence>
<dbReference type="Proteomes" id="UP001501690">
    <property type="component" value="Unassembled WGS sequence"/>
</dbReference>
<dbReference type="Gene3D" id="3.40.50.720">
    <property type="entry name" value="NAD(P)-binding Rossmann-like Domain"/>
    <property type="match status" value="1"/>
</dbReference>
<protein>
    <submittedName>
        <fullName evidence="9">Sugar transferase</fullName>
    </submittedName>
</protein>
<feature type="transmembrane region" description="Helical" evidence="7">
    <location>
        <begin position="95"/>
        <end position="112"/>
    </location>
</feature>
<dbReference type="InterPro" id="IPR017475">
    <property type="entry name" value="EPS_sugar_tfrase"/>
</dbReference>
<reference evidence="10" key="1">
    <citation type="journal article" date="2019" name="Int. J. Syst. Evol. Microbiol.">
        <title>The Global Catalogue of Microorganisms (GCM) 10K type strain sequencing project: providing services to taxonomists for standard genome sequencing and annotation.</title>
        <authorList>
            <consortium name="The Broad Institute Genomics Platform"/>
            <consortium name="The Broad Institute Genome Sequencing Center for Infectious Disease"/>
            <person name="Wu L."/>
            <person name="Ma J."/>
        </authorList>
    </citation>
    <scope>NUCLEOTIDE SEQUENCE [LARGE SCALE GENOMIC DNA]</scope>
    <source>
        <strain evidence="10">JCM 15577</strain>
    </source>
</reference>